<keyword evidence="3" id="KW-1185">Reference proteome</keyword>
<evidence type="ECO:0000256" key="1">
    <source>
        <dbReference type="SAM" id="MobiDB-lite"/>
    </source>
</evidence>
<feature type="region of interest" description="Disordered" evidence="1">
    <location>
        <begin position="1"/>
        <end position="46"/>
    </location>
</feature>
<protein>
    <submittedName>
        <fullName evidence="2">Uncharacterized protein</fullName>
    </submittedName>
</protein>
<feature type="compositionally biased region" description="Basic and acidic residues" evidence="1">
    <location>
        <begin position="1"/>
        <end position="25"/>
    </location>
</feature>
<sequence>MSTPDDKTPAEAELDDALRSIREVGEDASGTTKTDPSPEKDDRPEK</sequence>
<reference evidence="2 3" key="1">
    <citation type="submission" date="2024-06" db="EMBL/GenBank/DDBJ databases">
        <title>Sorghum-associated microbial communities from plants grown in Nebraska, USA.</title>
        <authorList>
            <person name="Schachtman D."/>
        </authorList>
    </citation>
    <scope>NUCLEOTIDE SEQUENCE [LARGE SCALE GENOMIC DNA]</scope>
    <source>
        <strain evidence="2 3">2857</strain>
    </source>
</reference>
<evidence type="ECO:0000313" key="2">
    <source>
        <dbReference type="EMBL" id="MET4581779.1"/>
    </source>
</evidence>
<name>A0ABV2QL50_9MICO</name>
<feature type="compositionally biased region" description="Basic and acidic residues" evidence="1">
    <location>
        <begin position="36"/>
        <end position="46"/>
    </location>
</feature>
<gene>
    <name evidence="2" type="ORF">ABIE21_001269</name>
</gene>
<evidence type="ECO:0000313" key="3">
    <source>
        <dbReference type="Proteomes" id="UP001549257"/>
    </source>
</evidence>
<dbReference type="Proteomes" id="UP001549257">
    <property type="component" value="Unassembled WGS sequence"/>
</dbReference>
<dbReference type="EMBL" id="JBEPSJ010000001">
    <property type="protein sequence ID" value="MET4581779.1"/>
    <property type="molecule type" value="Genomic_DNA"/>
</dbReference>
<accession>A0ABV2QL50</accession>
<proteinExistence type="predicted"/>
<comment type="caution">
    <text evidence="2">The sequence shown here is derived from an EMBL/GenBank/DDBJ whole genome shotgun (WGS) entry which is preliminary data.</text>
</comment>
<dbReference type="RefSeq" id="WP_354023942.1">
    <property type="nucleotide sequence ID" value="NZ_JBEPSJ010000001.1"/>
</dbReference>
<organism evidence="2 3">
    <name type="scientific">Conyzicola nivalis</name>
    <dbReference type="NCBI Taxonomy" id="1477021"/>
    <lineage>
        <taxon>Bacteria</taxon>
        <taxon>Bacillati</taxon>
        <taxon>Actinomycetota</taxon>
        <taxon>Actinomycetes</taxon>
        <taxon>Micrococcales</taxon>
        <taxon>Microbacteriaceae</taxon>
        <taxon>Conyzicola</taxon>
    </lineage>
</organism>